<dbReference type="Proteomes" id="UP000597444">
    <property type="component" value="Unassembled WGS sequence"/>
</dbReference>
<feature type="transmembrane region" description="Helical" evidence="9">
    <location>
        <begin position="314"/>
        <end position="335"/>
    </location>
</feature>
<feature type="transmembrane region" description="Helical" evidence="9">
    <location>
        <begin position="234"/>
        <end position="259"/>
    </location>
</feature>
<evidence type="ECO:0000256" key="1">
    <source>
        <dbReference type="ARBA" id="ARBA00004651"/>
    </source>
</evidence>
<dbReference type="PANTHER" id="PTHR43337:SF1">
    <property type="entry name" value="XANTHINE_URACIL PERMEASE C887.17-RELATED"/>
    <property type="match status" value="1"/>
</dbReference>
<dbReference type="InterPro" id="IPR026033">
    <property type="entry name" value="Azg-like_bact_archaea"/>
</dbReference>
<proteinExistence type="inferred from homology"/>
<comment type="subcellular location">
    <subcellularLocation>
        <location evidence="1 8">Cell membrane</location>
        <topology evidence="1 8">Multi-pass membrane protein</topology>
    </subcellularLocation>
</comment>
<evidence type="ECO:0000256" key="2">
    <source>
        <dbReference type="ARBA" id="ARBA00005697"/>
    </source>
</evidence>
<dbReference type="AlphaFoldDB" id="A0A8J3N361"/>
<keyword evidence="6 8" id="KW-1133">Transmembrane helix</keyword>
<evidence type="ECO:0000256" key="7">
    <source>
        <dbReference type="ARBA" id="ARBA00023136"/>
    </source>
</evidence>
<evidence type="ECO:0000256" key="3">
    <source>
        <dbReference type="ARBA" id="ARBA00022448"/>
    </source>
</evidence>
<dbReference type="Pfam" id="PF00860">
    <property type="entry name" value="Xan_ur_permease"/>
    <property type="match status" value="1"/>
</dbReference>
<feature type="transmembrane region" description="Helical" evidence="9">
    <location>
        <begin position="16"/>
        <end position="35"/>
    </location>
</feature>
<feature type="transmembrane region" description="Helical" evidence="9">
    <location>
        <begin position="91"/>
        <end position="113"/>
    </location>
</feature>
<accession>A0A8J3N361</accession>
<evidence type="ECO:0000256" key="6">
    <source>
        <dbReference type="ARBA" id="ARBA00022989"/>
    </source>
</evidence>
<feature type="transmembrane region" description="Helical" evidence="9">
    <location>
        <begin position="164"/>
        <end position="183"/>
    </location>
</feature>
<feature type="transmembrane region" description="Helical" evidence="9">
    <location>
        <begin position="125"/>
        <end position="144"/>
    </location>
</feature>
<comment type="similarity">
    <text evidence="2 8">Belongs to the nucleobase:cation symporter-2 (NCS2) (TC 2.A.40) family. Azg-like subfamily.</text>
</comment>
<dbReference type="EMBL" id="BNJK01000001">
    <property type="protein sequence ID" value="GHO94028.1"/>
    <property type="molecule type" value="Genomic_DNA"/>
</dbReference>
<evidence type="ECO:0000256" key="4">
    <source>
        <dbReference type="ARBA" id="ARBA00022475"/>
    </source>
</evidence>
<feature type="transmembrane region" description="Helical" evidence="9">
    <location>
        <begin position="47"/>
        <end position="71"/>
    </location>
</feature>
<name>A0A8J3N361_9CHLR</name>
<keyword evidence="11" id="KW-1185">Reference proteome</keyword>
<protein>
    <submittedName>
        <fullName evidence="10">Guanine permease</fullName>
    </submittedName>
</protein>
<keyword evidence="7 8" id="KW-0472">Membrane</keyword>
<keyword evidence="3 8" id="KW-0813">Transport</keyword>
<evidence type="ECO:0000256" key="5">
    <source>
        <dbReference type="ARBA" id="ARBA00022692"/>
    </source>
</evidence>
<evidence type="ECO:0000313" key="11">
    <source>
        <dbReference type="Proteomes" id="UP000597444"/>
    </source>
</evidence>
<feature type="transmembrane region" description="Helical" evidence="9">
    <location>
        <begin position="413"/>
        <end position="430"/>
    </location>
</feature>
<gene>
    <name evidence="10" type="ORF">KSF_040760</name>
</gene>
<dbReference type="PANTHER" id="PTHR43337">
    <property type="entry name" value="XANTHINE/URACIL PERMEASE C887.17-RELATED"/>
    <property type="match status" value="1"/>
</dbReference>
<dbReference type="InterPro" id="IPR006043">
    <property type="entry name" value="NCS2"/>
</dbReference>
<evidence type="ECO:0000256" key="8">
    <source>
        <dbReference type="PIRNR" id="PIRNR005353"/>
    </source>
</evidence>
<feature type="transmembrane region" description="Helical" evidence="9">
    <location>
        <begin position="375"/>
        <end position="401"/>
    </location>
</feature>
<organism evidence="10 11">
    <name type="scientific">Reticulibacter mediterranei</name>
    <dbReference type="NCBI Taxonomy" id="2778369"/>
    <lineage>
        <taxon>Bacteria</taxon>
        <taxon>Bacillati</taxon>
        <taxon>Chloroflexota</taxon>
        <taxon>Ktedonobacteria</taxon>
        <taxon>Ktedonobacterales</taxon>
        <taxon>Reticulibacteraceae</taxon>
        <taxon>Reticulibacter</taxon>
    </lineage>
</organism>
<feature type="transmembrane region" description="Helical" evidence="9">
    <location>
        <begin position="190"/>
        <end position="209"/>
    </location>
</feature>
<evidence type="ECO:0000313" key="10">
    <source>
        <dbReference type="EMBL" id="GHO94028.1"/>
    </source>
</evidence>
<dbReference type="GO" id="GO:0005886">
    <property type="term" value="C:plasma membrane"/>
    <property type="evidence" value="ECO:0007669"/>
    <property type="project" value="UniProtKB-SubCell"/>
</dbReference>
<reference evidence="10" key="1">
    <citation type="submission" date="2020-10" db="EMBL/GenBank/DDBJ databases">
        <title>Taxonomic study of unclassified bacteria belonging to the class Ktedonobacteria.</title>
        <authorList>
            <person name="Yabe S."/>
            <person name="Wang C.M."/>
            <person name="Zheng Y."/>
            <person name="Sakai Y."/>
            <person name="Cavaletti L."/>
            <person name="Monciardini P."/>
            <person name="Donadio S."/>
        </authorList>
    </citation>
    <scope>NUCLEOTIDE SEQUENCE</scope>
    <source>
        <strain evidence="10">ID150040</strain>
    </source>
</reference>
<sequence length="431" mass="45486">MFTVKGYKPSRKTECIAGVTTFLTMAYIMVVNPLVLSAAKVPFAQAFTATIIATVIGTLIMALFANYPIAIAPGMGLNAYFTYSVVQAQKITYQVAFSAVFLAAILFVLLSLTPLRTKLIEAIPINLRHAIAAGIGFFIAFIGLRLTGLVQSQSDNLVALGNLLTPTALLTLAGLVITTILMARRVYGALFIGMLITGILALLAGQFTLKGVISLPTLPVGLVVYNPVTAIGDIIHYGLYAAIFSFLLVTLFDTTGTVLGVAEQAGLMEDGKLPRAEQALLADSLATLIGSIFGTSPTSAYIESTAGVAVGGRTGLTALVVAILFTISAFFYPIISAIASEAAITGPALIIVGALMASNVRYINWDQFDEAFPAFLVILSMPLTSSIATGIALGFIFFPILKLVTGQGGKVHPLVYIFGVLFLFNLIFLPH</sequence>
<dbReference type="InterPro" id="IPR045018">
    <property type="entry name" value="Azg-like"/>
</dbReference>
<dbReference type="GO" id="GO:0005345">
    <property type="term" value="F:purine nucleobase transmembrane transporter activity"/>
    <property type="evidence" value="ECO:0007669"/>
    <property type="project" value="TreeGrafter"/>
</dbReference>
<dbReference type="RefSeq" id="WP_220204789.1">
    <property type="nucleotide sequence ID" value="NZ_BNJK01000001.1"/>
</dbReference>
<dbReference type="PIRSF" id="PIRSF005353">
    <property type="entry name" value="PbuG"/>
    <property type="match status" value="1"/>
</dbReference>
<keyword evidence="4 8" id="KW-1003">Cell membrane</keyword>
<feature type="transmembrane region" description="Helical" evidence="9">
    <location>
        <begin position="342"/>
        <end position="363"/>
    </location>
</feature>
<keyword evidence="5 8" id="KW-0812">Transmembrane</keyword>
<evidence type="ECO:0000256" key="9">
    <source>
        <dbReference type="SAM" id="Phobius"/>
    </source>
</evidence>
<comment type="caution">
    <text evidence="10">The sequence shown here is derived from an EMBL/GenBank/DDBJ whole genome shotgun (WGS) entry which is preliminary data.</text>
</comment>